<evidence type="ECO:0000256" key="14">
    <source>
        <dbReference type="PIRSR" id="PIRSR606262-3"/>
    </source>
</evidence>
<evidence type="ECO:0000256" key="10">
    <source>
        <dbReference type="ARBA" id="ARBA00049252"/>
    </source>
</evidence>
<dbReference type="GO" id="GO:0005829">
    <property type="term" value="C:cytosol"/>
    <property type="evidence" value="ECO:0007669"/>
    <property type="project" value="TreeGrafter"/>
</dbReference>
<evidence type="ECO:0000256" key="16">
    <source>
        <dbReference type="SAM" id="MobiDB-lite"/>
    </source>
</evidence>
<dbReference type="CDD" id="cd01283">
    <property type="entry name" value="cytidine_deaminase"/>
    <property type="match status" value="1"/>
</dbReference>
<reference evidence="18 19" key="1">
    <citation type="journal article" date="2019" name="Nat. Microbiol.">
        <title>Mediterranean grassland soil C-N compound turnover is dependent on rainfall and depth, and is mediated by genomically divergent microorganisms.</title>
        <authorList>
            <person name="Diamond S."/>
            <person name="Andeer P.F."/>
            <person name="Li Z."/>
            <person name="Crits-Christoph A."/>
            <person name="Burstein D."/>
            <person name="Anantharaman K."/>
            <person name="Lane K.R."/>
            <person name="Thomas B.C."/>
            <person name="Pan C."/>
            <person name="Northen T.R."/>
            <person name="Banfield J.F."/>
        </authorList>
    </citation>
    <scope>NUCLEOTIDE SEQUENCE [LARGE SCALE GENOMIC DNA]</scope>
    <source>
        <strain evidence="18">NP_7</strain>
    </source>
</reference>
<dbReference type="InterPro" id="IPR006262">
    <property type="entry name" value="Cyt_deam_tetra"/>
</dbReference>
<dbReference type="GO" id="GO:0004126">
    <property type="term" value="F:cytidine deaminase activity"/>
    <property type="evidence" value="ECO:0007669"/>
    <property type="project" value="UniProtKB-UniRule"/>
</dbReference>
<evidence type="ECO:0000256" key="15">
    <source>
        <dbReference type="RuleBase" id="RU364006"/>
    </source>
</evidence>
<evidence type="ECO:0000256" key="8">
    <source>
        <dbReference type="ARBA" id="ARBA00022833"/>
    </source>
</evidence>
<evidence type="ECO:0000256" key="6">
    <source>
        <dbReference type="ARBA" id="ARBA00022723"/>
    </source>
</evidence>
<dbReference type="AlphaFoldDB" id="A0A537JM53"/>
<dbReference type="NCBIfam" id="NF004064">
    <property type="entry name" value="PRK05578.1"/>
    <property type="match status" value="1"/>
</dbReference>
<comment type="catalytic activity">
    <reaction evidence="10 15">
        <text>2'-deoxycytidine + H2O + H(+) = 2'-deoxyuridine + NH4(+)</text>
        <dbReference type="Rhea" id="RHEA:13433"/>
        <dbReference type="ChEBI" id="CHEBI:15377"/>
        <dbReference type="ChEBI" id="CHEBI:15378"/>
        <dbReference type="ChEBI" id="CHEBI:15698"/>
        <dbReference type="ChEBI" id="CHEBI:16450"/>
        <dbReference type="ChEBI" id="CHEBI:28938"/>
        <dbReference type="EC" id="3.5.4.5"/>
    </reaction>
</comment>
<feature type="compositionally biased region" description="Basic residues" evidence="16">
    <location>
        <begin position="1"/>
        <end position="18"/>
    </location>
</feature>
<feature type="active site" description="Proton donor" evidence="12">
    <location>
        <position position="82"/>
    </location>
</feature>
<dbReference type="GO" id="GO:0008270">
    <property type="term" value="F:zinc ion binding"/>
    <property type="evidence" value="ECO:0007669"/>
    <property type="project" value="UniProtKB-UniRule"/>
</dbReference>
<comment type="caution">
    <text evidence="18">The sequence shown here is derived from an EMBL/GenBank/DDBJ whole genome shotgun (WGS) entry which is preliminary data.</text>
</comment>
<dbReference type="PROSITE" id="PS51747">
    <property type="entry name" value="CYT_DCMP_DEAMINASES_2"/>
    <property type="match status" value="1"/>
</dbReference>
<evidence type="ECO:0000256" key="2">
    <source>
        <dbReference type="ARBA" id="ARBA00003949"/>
    </source>
</evidence>
<keyword evidence="6 14" id="KW-0479">Metal-binding</keyword>
<feature type="binding site" evidence="14">
    <location>
        <position position="113"/>
    </location>
    <ligand>
        <name>Zn(2+)</name>
        <dbReference type="ChEBI" id="CHEBI:29105"/>
        <note>catalytic</note>
    </ligand>
</feature>
<feature type="binding site" evidence="14">
    <location>
        <position position="80"/>
    </location>
    <ligand>
        <name>Zn(2+)</name>
        <dbReference type="ChEBI" id="CHEBI:29105"/>
        <note>catalytic</note>
    </ligand>
</feature>
<evidence type="ECO:0000256" key="4">
    <source>
        <dbReference type="ARBA" id="ARBA00012783"/>
    </source>
</evidence>
<keyword evidence="7 15" id="KW-0378">Hydrolase</keyword>
<evidence type="ECO:0000256" key="9">
    <source>
        <dbReference type="ARBA" id="ARBA00032005"/>
    </source>
</evidence>
<comment type="function">
    <text evidence="2 15">This enzyme scavenges exogenous and endogenous cytidine and 2'-deoxycytidine for UMP synthesis.</text>
</comment>
<dbReference type="Pfam" id="PF00383">
    <property type="entry name" value="dCMP_cyt_deam_1"/>
    <property type="match status" value="1"/>
</dbReference>
<dbReference type="PANTHER" id="PTHR11644">
    <property type="entry name" value="CYTIDINE DEAMINASE"/>
    <property type="match status" value="1"/>
</dbReference>
<keyword evidence="8 14" id="KW-0862">Zinc</keyword>
<gene>
    <name evidence="18" type="ORF">E6H04_00945</name>
</gene>
<name>A0A537JM53_9BACT</name>
<dbReference type="GO" id="GO:0072527">
    <property type="term" value="P:pyrimidine-containing compound metabolic process"/>
    <property type="evidence" value="ECO:0007669"/>
    <property type="project" value="UniProtKB-ARBA"/>
</dbReference>
<feature type="binding site" evidence="14">
    <location>
        <position position="116"/>
    </location>
    <ligand>
        <name>Zn(2+)</name>
        <dbReference type="ChEBI" id="CHEBI:29105"/>
        <note>catalytic</note>
    </ligand>
</feature>
<dbReference type="PROSITE" id="PS00903">
    <property type="entry name" value="CYT_DCMP_DEAMINASES_1"/>
    <property type="match status" value="1"/>
</dbReference>
<dbReference type="NCBIfam" id="TIGR01354">
    <property type="entry name" value="cyt_deam_tetra"/>
    <property type="match status" value="1"/>
</dbReference>
<dbReference type="FunFam" id="3.40.140.10:FF:000008">
    <property type="entry name" value="Cytidine deaminase"/>
    <property type="match status" value="1"/>
</dbReference>
<accession>A0A537JM53</accession>
<dbReference type="PANTHER" id="PTHR11644:SF2">
    <property type="entry name" value="CYTIDINE DEAMINASE"/>
    <property type="match status" value="1"/>
</dbReference>
<protein>
    <recommendedName>
        <fullName evidence="5 15">Cytidine deaminase</fullName>
        <ecNumber evidence="4 15">3.5.4.5</ecNumber>
    </recommendedName>
    <alternativeName>
        <fullName evidence="9 15">Cytidine aminohydrolase</fullName>
    </alternativeName>
</protein>
<dbReference type="SUPFAM" id="SSF53927">
    <property type="entry name" value="Cytidine deaminase-like"/>
    <property type="match status" value="1"/>
</dbReference>
<sequence>MSAARRAGRRRSSPRPRRPLAPPQRLPAQYARLVRAATRALRRAYAPYSQFPVGAAVLAADGSIYAGCNVENASYGLTLCAERVAIHTAVANGRRRLVAIAVVGPAGITLTPCGACRQVMEEFGLQTVIIAGPRGAPAVVSLPALLPIPFTRRSARTRHAGL</sequence>
<evidence type="ECO:0000313" key="19">
    <source>
        <dbReference type="Proteomes" id="UP000320048"/>
    </source>
</evidence>
<dbReference type="Proteomes" id="UP000320048">
    <property type="component" value="Unassembled WGS sequence"/>
</dbReference>
<feature type="domain" description="CMP/dCMP-type deaminase" evidence="17">
    <location>
        <begin position="28"/>
        <end position="153"/>
    </location>
</feature>
<evidence type="ECO:0000256" key="5">
    <source>
        <dbReference type="ARBA" id="ARBA00018266"/>
    </source>
</evidence>
<proteinExistence type="inferred from homology"/>
<evidence type="ECO:0000256" key="3">
    <source>
        <dbReference type="ARBA" id="ARBA00006576"/>
    </source>
</evidence>
<dbReference type="InterPro" id="IPR016193">
    <property type="entry name" value="Cytidine_deaminase-like"/>
</dbReference>
<evidence type="ECO:0000256" key="1">
    <source>
        <dbReference type="ARBA" id="ARBA00001947"/>
    </source>
</evidence>
<dbReference type="InterPro" id="IPR050202">
    <property type="entry name" value="Cyt/Deoxycyt_deaminase"/>
</dbReference>
<evidence type="ECO:0000259" key="17">
    <source>
        <dbReference type="PROSITE" id="PS51747"/>
    </source>
</evidence>
<dbReference type="EMBL" id="VBAO01000023">
    <property type="protein sequence ID" value="TMI84629.1"/>
    <property type="molecule type" value="Genomic_DNA"/>
</dbReference>
<comment type="similarity">
    <text evidence="3 15">Belongs to the cytidine and deoxycytidylate deaminase family.</text>
</comment>
<dbReference type="InterPro" id="IPR002125">
    <property type="entry name" value="CMP_dCMP_dom"/>
</dbReference>
<dbReference type="Gene3D" id="3.40.140.10">
    <property type="entry name" value="Cytidine Deaminase, domain 2"/>
    <property type="match status" value="1"/>
</dbReference>
<dbReference type="EC" id="3.5.4.5" evidence="4 15"/>
<dbReference type="GO" id="GO:0055086">
    <property type="term" value="P:nucleobase-containing small molecule metabolic process"/>
    <property type="evidence" value="ECO:0007669"/>
    <property type="project" value="UniProtKB-ARBA"/>
</dbReference>
<evidence type="ECO:0000256" key="7">
    <source>
        <dbReference type="ARBA" id="ARBA00022801"/>
    </source>
</evidence>
<comment type="cofactor">
    <cofactor evidence="1 14 15">
        <name>Zn(2+)</name>
        <dbReference type="ChEBI" id="CHEBI:29105"/>
    </cofactor>
</comment>
<evidence type="ECO:0000256" key="12">
    <source>
        <dbReference type="PIRSR" id="PIRSR606262-1"/>
    </source>
</evidence>
<dbReference type="InterPro" id="IPR016192">
    <property type="entry name" value="APOBEC/CMP_deaminase_Zn-bd"/>
</dbReference>
<organism evidence="18 19">
    <name type="scientific">Candidatus Segetimicrobium genomatis</name>
    <dbReference type="NCBI Taxonomy" id="2569760"/>
    <lineage>
        <taxon>Bacteria</taxon>
        <taxon>Bacillati</taxon>
        <taxon>Candidatus Sysuimicrobiota</taxon>
        <taxon>Candidatus Sysuimicrobiia</taxon>
        <taxon>Candidatus Sysuimicrobiales</taxon>
        <taxon>Candidatus Segetimicrobiaceae</taxon>
        <taxon>Candidatus Segetimicrobium</taxon>
    </lineage>
</organism>
<evidence type="ECO:0000313" key="18">
    <source>
        <dbReference type="EMBL" id="TMI84629.1"/>
    </source>
</evidence>
<feature type="binding site" evidence="13">
    <location>
        <begin position="69"/>
        <end position="75"/>
    </location>
    <ligand>
        <name>substrate</name>
    </ligand>
</feature>
<feature type="region of interest" description="Disordered" evidence="16">
    <location>
        <begin position="1"/>
        <end position="23"/>
    </location>
</feature>
<comment type="catalytic activity">
    <reaction evidence="11 15">
        <text>cytidine + H2O + H(+) = uridine + NH4(+)</text>
        <dbReference type="Rhea" id="RHEA:16069"/>
        <dbReference type="ChEBI" id="CHEBI:15377"/>
        <dbReference type="ChEBI" id="CHEBI:15378"/>
        <dbReference type="ChEBI" id="CHEBI:16704"/>
        <dbReference type="ChEBI" id="CHEBI:17562"/>
        <dbReference type="ChEBI" id="CHEBI:28938"/>
        <dbReference type="EC" id="3.5.4.5"/>
    </reaction>
</comment>
<evidence type="ECO:0000256" key="13">
    <source>
        <dbReference type="PIRSR" id="PIRSR606262-2"/>
    </source>
</evidence>
<dbReference type="GO" id="GO:0042802">
    <property type="term" value="F:identical protein binding"/>
    <property type="evidence" value="ECO:0007669"/>
    <property type="project" value="UniProtKB-ARBA"/>
</dbReference>
<evidence type="ECO:0000256" key="11">
    <source>
        <dbReference type="ARBA" id="ARBA00049558"/>
    </source>
</evidence>